<keyword evidence="5" id="KW-1185">Reference proteome</keyword>
<evidence type="ECO:0000313" key="5">
    <source>
        <dbReference type="Proteomes" id="UP000781932"/>
    </source>
</evidence>
<dbReference type="OrthoDB" id="269227at2759"/>
<evidence type="ECO:0000259" key="3">
    <source>
        <dbReference type="PROSITE" id="PS00624"/>
    </source>
</evidence>
<dbReference type="PIRSF" id="PIRSF000137">
    <property type="entry name" value="Alcohol_oxidase"/>
    <property type="match status" value="1"/>
</dbReference>
<feature type="binding site" evidence="2">
    <location>
        <begin position="23"/>
        <end position="24"/>
    </location>
    <ligand>
        <name>FAD</name>
        <dbReference type="ChEBI" id="CHEBI:57692"/>
    </ligand>
</feature>
<evidence type="ECO:0000256" key="2">
    <source>
        <dbReference type="PIRSR" id="PIRSR000137-2"/>
    </source>
</evidence>
<dbReference type="Proteomes" id="UP000781932">
    <property type="component" value="Unassembled WGS sequence"/>
</dbReference>
<dbReference type="Pfam" id="PF00732">
    <property type="entry name" value="GMC_oxred_N"/>
    <property type="match status" value="1"/>
</dbReference>
<dbReference type="PROSITE" id="PS00624">
    <property type="entry name" value="GMC_OXRED_2"/>
    <property type="match status" value="1"/>
</dbReference>
<name>A0A9P6HZA9_9PEZI</name>
<dbReference type="AlphaFoldDB" id="A0A9P6HZA9"/>
<dbReference type="InterPro" id="IPR000172">
    <property type="entry name" value="GMC_OxRdtase_N"/>
</dbReference>
<dbReference type="Gene3D" id="3.30.560.10">
    <property type="entry name" value="Glucose Oxidase, domain 3"/>
    <property type="match status" value="1"/>
</dbReference>
<proteinExistence type="inferred from homology"/>
<protein>
    <submittedName>
        <fullName evidence="4">Aryl-alcohol dehydrogenase</fullName>
    </submittedName>
</protein>
<dbReference type="EMBL" id="JAATWM020000034">
    <property type="protein sequence ID" value="KAF9872915.1"/>
    <property type="molecule type" value="Genomic_DNA"/>
</dbReference>
<sequence length="620" mass="67783">MTSKASEIPIRTHYDYIIVGGGTSGLVVAKRLSADQKLAILVIEAGADRTDDPRVFTPGLMNDMYGNADFEWLISGVPQPQLNGRTLVHPVGRTWGGSSAINMCCVVYPSRANFDSWAALGNTGWDWNAMSPYLQKFSSVEPPSEETCGQLSLPATGRSLGGEGPIHVSYARSYLPCHRAWVPTFENLNQPPHGDHVSGTFSGPFLAGVTIDPETKRRSHAGADYCSPRATHRSNIAALTEAQVQRVMLKREQNGSVSAVGVVIRTKNGMGHKIYARREVVLAAGSFKTPQLLELSGIGNASLLRAHRIDVFIDNKNVGENLQDHGLVPCSWELADGQVSGDMMKDPGIMAEAISAYEQSKDGPLAEFPFMSSYLNLQLPKESINRIRNHMSVHGYLPPGNNKQQDELYGILDNTDEPIGQCSLVPRQLKSGDDSTARYMFGFDEEGQYITFCGVLNHPFSRGSTHIHSNDPNLNPTVDIGFLRHPLDLELHAHILLFVERLASTEPMASLLKPMGRRLHLEGGKKSMDSLRDAKHVAKQKIVSNNHPCGTCAMLPMEQGGVVNSRLLVHGTNNLRIVDASVFPLIPRGNIQSTVYAVAERAADLILEDQRNAGSQEARL</sequence>
<comment type="similarity">
    <text evidence="1">Belongs to the GMC oxidoreductase family.</text>
</comment>
<feature type="domain" description="Glucose-methanol-choline oxidoreductase N-terminal" evidence="3">
    <location>
        <begin position="285"/>
        <end position="299"/>
    </location>
</feature>
<dbReference type="Gene3D" id="3.50.50.60">
    <property type="entry name" value="FAD/NAD(P)-binding domain"/>
    <property type="match status" value="1"/>
</dbReference>
<dbReference type="SUPFAM" id="SSF54373">
    <property type="entry name" value="FAD-linked reductases, C-terminal domain"/>
    <property type="match status" value="1"/>
</dbReference>
<accession>A0A9P6HZA9</accession>
<reference evidence="4" key="1">
    <citation type="submission" date="2020-03" db="EMBL/GenBank/DDBJ databases">
        <authorList>
            <person name="He L."/>
        </authorList>
    </citation>
    <scope>NUCLEOTIDE SEQUENCE</scope>
    <source>
        <strain evidence="4">CkLH20</strain>
    </source>
</reference>
<dbReference type="RefSeq" id="XP_038742376.1">
    <property type="nucleotide sequence ID" value="XM_038892140.1"/>
</dbReference>
<reference evidence="4" key="2">
    <citation type="submission" date="2020-11" db="EMBL/GenBank/DDBJ databases">
        <title>Whole genome sequencing of Colletotrichum sp.</title>
        <authorList>
            <person name="Li H."/>
        </authorList>
    </citation>
    <scope>NUCLEOTIDE SEQUENCE</scope>
    <source>
        <strain evidence="4">CkLH20</strain>
    </source>
</reference>
<dbReference type="PANTHER" id="PTHR11552:SF210">
    <property type="entry name" value="GLUCOSE-METHANOL-CHOLINE OXIDOREDUCTASE N-TERMINAL DOMAIN-CONTAINING PROTEIN-RELATED"/>
    <property type="match status" value="1"/>
</dbReference>
<dbReference type="GO" id="GO:0016614">
    <property type="term" value="F:oxidoreductase activity, acting on CH-OH group of donors"/>
    <property type="evidence" value="ECO:0007669"/>
    <property type="project" value="InterPro"/>
</dbReference>
<dbReference type="SUPFAM" id="SSF51905">
    <property type="entry name" value="FAD/NAD(P)-binding domain"/>
    <property type="match status" value="1"/>
</dbReference>
<dbReference type="InterPro" id="IPR012132">
    <property type="entry name" value="GMC_OxRdtase"/>
</dbReference>
<comment type="caution">
    <text evidence="4">The sequence shown here is derived from an EMBL/GenBank/DDBJ whole genome shotgun (WGS) entry which is preliminary data.</text>
</comment>
<evidence type="ECO:0000313" key="4">
    <source>
        <dbReference type="EMBL" id="KAF9872915.1"/>
    </source>
</evidence>
<dbReference type="InterPro" id="IPR036188">
    <property type="entry name" value="FAD/NAD-bd_sf"/>
</dbReference>
<dbReference type="PANTHER" id="PTHR11552">
    <property type="entry name" value="GLUCOSE-METHANOL-CHOLINE GMC OXIDOREDUCTASE"/>
    <property type="match status" value="1"/>
</dbReference>
<evidence type="ECO:0000256" key="1">
    <source>
        <dbReference type="ARBA" id="ARBA00010790"/>
    </source>
</evidence>
<organism evidence="4 5">
    <name type="scientific">Colletotrichum karsti</name>
    <dbReference type="NCBI Taxonomy" id="1095194"/>
    <lineage>
        <taxon>Eukaryota</taxon>
        <taxon>Fungi</taxon>
        <taxon>Dikarya</taxon>
        <taxon>Ascomycota</taxon>
        <taxon>Pezizomycotina</taxon>
        <taxon>Sordariomycetes</taxon>
        <taxon>Hypocreomycetidae</taxon>
        <taxon>Glomerellales</taxon>
        <taxon>Glomerellaceae</taxon>
        <taxon>Colletotrichum</taxon>
        <taxon>Colletotrichum boninense species complex</taxon>
    </lineage>
</organism>
<gene>
    <name evidence="4" type="ORF">CkaCkLH20_09425</name>
</gene>
<dbReference type="InterPro" id="IPR007867">
    <property type="entry name" value="GMC_OxRtase_C"/>
</dbReference>
<comment type="cofactor">
    <cofactor evidence="2">
        <name>FAD</name>
        <dbReference type="ChEBI" id="CHEBI:57692"/>
    </cofactor>
</comment>
<feature type="binding site" evidence="2">
    <location>
        <position position="244"/>
    </location>
    <ligand>
        <name>FAD</name>
        <dbReference type="ChEBI" id="CHEBI:57692"/>
    </ligand>
</feature>
<dbReference type="GeneID" id="62165214"/>
<dbReference type="GO" id="GO:0050660">
    <property type="term" value="F:flavin adenine dinucleotide binding"/>
    <property type="evidence" value="ECO:0007669"/>
    <property type="project" value="InterPro"/>
</dbReference>
<keyword evidence="2" id="KW-0285">Flavoprotein</keyword>
<dbReference type="Pfam" id="PF05199">
    <property type="entry name" value="GMC_oxred_C"/>
    <property type="match status" value="1"/>
</dbReference>
<keyword evidence="2" id="KW-0274">FAD</keyword>